<sequence>MSDFRYRPKGKYIYDADWQGIYILTEHWKNDLEFYRDDLRFLQHLIDKYFIWMTQKENLDEVRDIETDLIEIDRKCYQLLKKTNKHLTNLADLIDDPFKYDSHKFRTEHEELEDSIADFVKSFRSNRKKVFAITEHVMDSEKLNRLLKA</sequence>
<proteinExistence type="predicted"/>
<dbReference type="AlphaFoldDB" id="A0A1H7F7Z3"/>
<accession>A0A1H7F7Z3</accession>
<dbReference type="STRING" id="228957.SAMN04488008_10176"/>
<evidence type="ECO:0000313" key="1">
    <source>
        <dbReference type="EMBL" id="SEK21854.1"/>
    </source>
</evidence>
<name>A0A1H7F7Z3_9FLAO</name>
<organism evidence="1 2">
    <name type="scientific">Maribacter orientalis</name>
    <dbReference type="NCBI Taxonomy" id="228957"/>
    <lineage>
        <taxon>Bacteria</taxon>
        <taxon>Pseudomonadati</taxon>
        <taxon>Bacteroidota</taxon>
        <taxon>Flavobacteriia</taxon>
        <taxon>Flavobacteriales</taxon>
        <taxon>Flavobacteriaceae</taxon>
        <taxon>Maribacter</taxon>
    </lineage>
</organism>
<evidence type="ECO:0000313" key="2">
    <source>
        <dbReference type="Proteomes" id="UP000198990"/>
    </source>
</evidence>
<keyword evidence="2" id="KW-1185">Reference proteome</keyword>
<reference evidence="2" key="1">
    <citation type="submission" date="2016-10" db="EMBL/GenBank/DDBJ databases">
        <authorList>
            <person name="Varghese N."/>
            <person name="Submissions S."/>
        </authorList>
    </citation>
    <scope>NUCLEOTIDE SEQUENCE [LARGE SCALE GENOMIC DNA]</scope>
    <source>
        <strain evidence="2">DSM 16471</strain>
    </source>
</reference>
<protein>
    <submittedName>
        <fullName evidence="1">Uncharacterized protein</fullName>
    </submittedName>
</protein>
<dbReference type="RefSeq" id="WP_091618633.1">
    <property type="nucleotide sequence ID" value="NZ_FNZN01000001.1"/>
</dbReference>
<dbReference type="OrthoDB" id="1441145at2"/>
<dbReference type="EMBL" id="FNZN01000001">
    <property type="protein sequence ID" value="SEK21854.1"/>
    <property type="molecule type" value="Genomic_DNA"/>
</dbReference>
<gene>
    <name evidence="1" type="ORF">SAMN04488008_10176</name>
</gene>
<dbReference type="Proteomes" id="UP000198990">
    <property type="component" value="Unassembled WGS sequence"/>
</dbReference>